<evidence type="ECO:0000313" key="8">
    <source>
        <dbReference type="EMBL" id="KAJ1735831.1"/>
    </source>
</evidence>
<evidence type="ECO:0000256" key="1">
    <source>
        <dbReference type="ARBA" id="ARBA00004477"/>
    </source>
</evidence>
<feature type="transmembrane region" description="Helical" evidence="7">
    <location>
        <begin position="221"/>
        <end position="241"/>
    </location>
</feature>
<gene>
    <name evidence="8" type="ORF">LPJ61_000337</name>
</gene>
<evidence type="ECO:0000256" key="7">
    <source>
        <dbReference type="SAM" id="Phobius"/>
    </source>
</evidence>
<evidence type="ECO:0000256" key="3">
    <source>
        <dbReference type="ARBA" id="ARBA00022824"/>
    </source>
</evidence>
<dbReference type="EMBL" id="JANBOI010000010">
    <property type="protein sequence ID" value="KAJ1735831.1"/>
    <property type="molecule type" value="Genomic_DNA"/>
</dbReference>
<comment type="subcellular location">
    <subcellularLocation>
        <location evidence="1">Endoplasmic reticulum membrane</location>
        <topology evidence="1">Multi-pass membrane protein</topology>
    </subcellularLocation>
</comment>
<dbReference type="PANTHER" id="PTHR21212">
    <property type="entry name" value="BERNARDINELLI-SEIP CONGENITAL LIPODYSTROPHY 2 HOMOLOG BSCL2 PROTEIN"/>
    <property type="match status" value="1"/>
</dbReference>
<proteinExistence type="predicted"/>
<evidence type="ECO:0000256" key="2">
    <source>
        <dbReference type="ARBA" id="ARBA00022692"/>
    </source>
</evidence>
<dbReference type="PANTHER" id="PTHR21212:SF0">
    <property type="entry name" value="SEIPIN"/>
    <property type="match status" value="1"/>
</dbReference>
<evidence type="ECO:0000313" key="9">
    <source>
        <dbReference type="Proteomes" id="UP001143981"/>
    </source>
</evidence>
<dbReference type="Pfam" id="PF06775">
    <property type="entry name" value="Seipin"/>
    <property type="match status" value="1"/>
</dbReference>
<keyword evidence="6 7" id="KW-0472">Membrane</keyword>
<dbReference type="GO" id="GO:0006629">
    <property type="term" value="P:lipid metabolic process"/>
    <property type="evidence" value="ECO:0007669"/>
    <property type="project" value="UniProtKB-KW"/>
</dbReference>
<evidence type="ECO:0000256" key="5">
    <source>
        <dbReference type="ARBA" id="ARBA00023098"/>
    </source>
</evidence>
<dbReference type="GO" id="GO:0005789">
    <property type="term" value="C:endoplasmic reticulum membrane"/>
    <property type="evidence" value="ECO:0007669"/>
    <property type="project" value="UniProtKB-SubCell"/>
</dbReference>
<feature type="transmembrane region" description="Helical" evidence="7">
    <location>
        <begin position="28"/>
        <end position="53"/>
    </location>
</feature>
<sequence length="261" mass="28260">MTLSGALVHLRARLSGMLPGRGGGGLAIAVRAVLAATAATAVVLSSVMLYGVFYRLYVPQLLHEAPVYLQYATPPAANTTAVVDLVPASDYKFLSTSQAYSVALDLDVPTSEANQQIGNFMVAIELCNRQGVPVHQSVRPSIVPHQSALVHLLRTAVRAVPLALGLSRESVRLHVPLIEAMYDKHFSPITNARISLSRPLQVYSAHITIRAQFSGLRYWMFYWRLPTAVAFVSAAIVWQLAAGRAGRRIPAGNSGPERPQQ</sequence>
<name>A0A9W7YJ18_9FUNG</name>
<dbReference type="OrthoDB" id="3990054at2759"/>
<accession>A0A9W7YJ18</accession>
<organism evidence="8 9">
    <name type="scientific">Coemansia biformis</name>
    <dbReference type="NCBI Taxonomy" id="1286918"/>
    <lineage>
        <taxon>Eukaryota</taxon>
        <taxon>Fungi</taxon>
        <taxon>Fungi incertae sedis</taxon>
        <taxon>Zoopagomycota</taxon>
        <taxon>Kickxellomycotina</taxon>
        <taxon>Kickxellomycetes</taxon>
        <taxon>Kickxellales</taxon>
        <taxon>Kickxellaceae</taxon>
        <taxon>Coemansia</taxon>
    </lineage>
</organism>
<comment type="caution">
    <text evidence="8">The sequence shown here is derived from an EMBL/GenBank/DDBJ whole genome shotgun (WGS) entry which is preliminary data.</text>
</comment>
<keyword evidence="4 7" id="KW-1133">Transmembrane helix</keyword>
<keyword evidence="2 7" id="KW-0812">Transmembrane</keyword>
<dbReference type="GO" id="GO:0140042">
    <property type="term" value="P:lipid droplet formation"/>
    <property type="evidence" value="ECO:0007669"/>
    <property type="project" value="UniProtKB-ARBA"/>
</dbReference>
<reference evidence="8" key="1">
    <citation type="submission" date="2022-07" db="EMBL/GenBank/DDBJ databases">
        <title>Phylogenomic reconstructions and comparative analyses of Kickxellomycotina fungi.</title>
        <authorList>
            <person name="Reynolds N.K."/>
            <person name="Stajich J.E."/>
            <person name="Barry K."/>
            <person name="Grigoriev I.V."/>
            <person name="Crous P."/>
            <person name="Smith M.E."/>
        </authorList>
    </citation>
    <scope>NUCLEOTIDE SEQUENCE</scope>
    <source>
        <strain evidence="8">BCRC 34381</strain>
    </source>
</reference>
<keyword evidence="5" id="KW-0443">Lipid metabolism</keyword>
<evidence type="ECO:0000256" key="4">
    <source>
        <dbReference type="ARBA" id="ARBA00022989"/>
    </source>
</evidence>
<dbReference type="Proteomes" id="UP001143981">
    <property type="component" value="Unassembled WGS sequence"/>
</dbReference>
<keyword evidence="3" id="KW-0256">Endoplasmic reticulum</keyword>
<keyword evidence="9" id="KW-1185">Reference proteome</keyword>
<dbReference type="AlphaFoldDB" id="A0A9W7YJ18"/>
<dbReference type="InterPro" id="IPR009617">
    <property type="entry name" value="Seipin"/>
</dbReference>
<protein>
    <submittedName>
        <fullName evidence="8">Uncharacterized protein</fullName>
    </submittedName>
</protein>
<dbReference type="CDD" id="cd23995">
    <property type="entry name" value="Seipin_BSCL2_like"/>
    <property type="match status" value="1"/>
</dbReference>
<evidence type="ECO:0000256" key="6">
    <source>
        <dbReference type="ARBA" id="ARBA00023136"/>
    </source>
</evidence>